<dbReference type="InterPro" id="IPR029062">
    <property type="entry name" value="Class_I_gatase-like"/>
</dbReference>
<organism evidence="2 3">
    <name type="scientific">Aspergillus lucknowensis</name>
    <dbReference type="NCBI Taxonomy" id="176173"/>
    <lineage>
        <taxon>Eukaryota</taxon>
        <taxon>Fungi</taxon>
        <taxon>Dikarya</taxon>
        <taxon>Ascomycota</taxon>
        <taxon>Pezizomycotina</taxon>
        <taxon>Eurotiomycetes</taxon>
        <taxon>Eurotiomycetidae</taxon>
        <taxon>Eurotiales</taxon>
        <taxon>Aspergillaceae</taxon>
        <taxon>Aspergillus</taxon>
        <taxon>Aspergillus subgen. Nidulantes</taxon>
    </lineage>
</organism>
<sequence length="218" mass="23564">MSNESPLRIGLLLFPGFQALDVFGPIDCLNILSRTHPLTLSILSHTLDPVSTKPPLTPTALAQSVVPTHTFANAPELDVLLIPGGLGIRLLHSEAITSAVDFIRYVYPSLKHLITVCTGSGLVARAGVLDGRRATTNKRAFVEVTGWRGEVDWVARARWVVDGNIWTSSGVSAGIDVMLAWIGNVYGEGVAKEIADIMEYRQVEDGGDDPFAELYGLR</sequence>
<dbReference type="Pfam" id="PF01965">
    <property type="entry name" value="DJ-1_PfpI"/>
    <property type="match status" value="1"/>
</dbReference>
<proteinExistence type="predicted"/>
<dbReference type="InterPro" id="IPR052158">
    <property type="entry name" value="INH-QAR"/>
</dbReference>
<dbReference type="Gene3D" id="3.40.50.880">
    <property type="match status" value="1"/>
</dbReference>
<gene>
    <name evidence="2" type="ORF">BJX67DRAFT_329130</name>
</gene>
<dbReference type="PANTHER" id="PTHR43130:SF15">
    <property type="entry name" value="THIJ_PFPI FAMILY PROTEIN (AFU_ORTHOLOGUE AFUA_5G14240)"/>
    <property type="match status" value="1"/>
</dbReference>
<dbReference type="SUPFAM" id="SSF52317">
    <property type="entry name" value="Class I glutamine amidotransferase-like"/>
    <property type="match status" value="1"/>
</dbReference>
<dbReference type="InterPro" id="IPR002818">
    <property type="entry name" value="DJ-1/PfpI"/>
</dbReference>
<evidence type="ECO:0000313" key="3">
    <source>
        <dbReference type="Proteomes" id="UP001610432"/>
    </source>
</evidence>
<name>A0ABR4L885_9EURO</name>
<evidence type="ECO:0000313" key="2">
    <source>
        <dbReference type="EMBL" id="KAL2860739.1"/>
    </source>
</evidence>
<protein>
    <submittedName>
        <fullName evidence="2">Class I glutamine amidotransferase-like protein</fullName>
    </submittedName>
</protein>
<keyword evidence="3" id="KW-1185">Reference proteome</keyword>
<reference evidence="2 3" key="1">
    <citation type="submission" date="2024-07" db="EMBL/GenBank/DDBJ databases">
        <title>Section-level genome sequencing and comparative genomics of Aspergillus sections Usti and Cavernicolus.</title>
        <authorList>
            <consortium name="Lawrence Berkeley National Laboratory"/>
            <person name="Nybo J.L."/>
            <person name="Vesth T.C."/>
            <person name="Theobald S."/>
            <person name="Frisvad J.C."/>
            <person name="Larsen T.O."/>
            <person name="Kjaerboelling I."/>
            <person name="Rothschild-Mancinelli K."/>
            <person name="Lyhne E.K."/>
            <person name="Kogle M.E."/>
            <person name="Barry K."/>
            <person name="Clum A."/>
            <person name="Na H."/>
            <person name="Ledsgaard L."/>
            <person name="Lin J."/>
            <person name="Lipzen A."/>
            <person name="Kuo A."/>
            <person name="Riley R."/>
            <person name="Mondo S."/>
            <person name="Labutti K."/>
            <person name="Haridas S."/>
            <person name="Pangalinan J."/>
            <person name="Salamov A.A."/>
            <person name="Simmons B.A."/>
            <person name="Magnuson J.K."/>
            <person name="Chen J."/>
            <person name="Drula E."/>
            <person name="Henrissat B."/>
            <person name="Wiebenga A."/>
            <person name="Lubbers R.J."/>
            <person name="Gomes A.C."/>
            <person name="Macurrencykelacurrency M.R."/>
            <person name="Stajich J."/>
            <person name="Grigoriev I.V."/>
            <person name="Mortensen U.H."/>
            <person name="De Vries R.P."/>
            <person name="Baker S.E."/>
            <person name="Andersen M.R."/>
        </authorList>
    </citation>
    <scope>NUCLEOTIDE SEQUENCE [LARGE SCALE GENOMIC DNA]</scope>
    <source>
        <strain evidence="2 3">CBS 449.75</strain>
    </source>
</reference>
<dbReference type="CDD" id="cd03139">
    <property type="entry name" value="GATase1_PfpI_2"/>
    <property type="match status" value="1"/>
</dbReference>
<evidence type="ECO:0000259" key="1">
    <source>
        <dbReference type="Pfam" id="PF01965"/>
    </source>
</evidence>
<dbReference type="Proteomes" id="UP001610432">
    <property type="component" value="Unassembled WGS sequence"/>
</dbReference>
<dbReference type="GeneID" id="98142544"/>
<accession>A0ABR4L885</accession>
<comment type="caution">
    <text evidence="2">The sequence shown here is derived from an EMBL/GenBank/DDBJ whole genome shotgun (WGS) entry which is preliminary data.</text>
</comment>
<feature type="domain" description="DJ-1/PfpI" evidence="1">
    <location>
        <begin position="8"/>
        <end position="181"/>
    </location>
</feature>
<dbReference type="RefSeq" id="XP_070880633.1">
    <property type="nucleotide sequence ID" value="XM_071027472.1"/>
</dbReference>
<dbReference type="PANTHER" id="PTHR43130">
    <property type="entry name" value="ARAC-FAMILY TRANSCRIPTIONAL REGULATOR"/>
    <property type="match status" value="1"/>
</dbReference>
<dbReference type="EMBL" id="JBFXLQ010000087">
    <property type="protein sequence ID" value="KAL2860739.1"/>
    <property type="molecule type" value="Genomic_DNA"/>
</dbReference>